<feature type="compositionally biased region" description="Basic residues" evidence="1">
    <location>
        <begin position="536"/>
        <end position="548"/>
    </location>
</feature>
<dbReference type="GO" id="GO:0005654">
    <property type="term" value="C:nucleoplasm"/>
    <property type="evidence" value="ECO:0007669"/>
    <property type="project" value="UniProtKB-ARBA"/>
</dbReference>
<evidence type="ECO:0000313" key="4">
    <source>
        <dbReference type="Proteomes" id="UP001497744"/>
    </source>
</evidence>
<organism evidence="3 4">
    <name type="scientific">Babesia caballi</name>
    <dbReference type="NCBI Taxonomy" id="5871"/>
    <lineage>
        <taxon>Eukaryota</taxon>
        <taxon>Sar</taxon>
        <taxon>Alveolata</taxon>
        <taxon>Apicomplexa</taxon>
        <taxon>Aconoidasida</taxon>
        <taxon>Piroplasmida</taxon>
        <taxon>Babesiidae</taxon>
        <taxon>Babesia</taxon>
    </lineage>
</organism>
<dbReference type="PANTHER" id="PTHR22734">
    <property type="entry name" value="U3 SMALL NUCLEOLAR RIBONUCLEOPROTEIN PROTEIN IMP4"/>
    <property type="match status" value="1"/>
</dbReference>
<keyword evidence="4" id="KW-1185">Reference proteome</keyword>
<dbReference type="SMART" id="SM00879">
    <property type="entry name" value="Brix"/>
    <property type="match status" value="1"/>
</dbReference>
<comment type="caution">
    <text evidence="3">The sequence shown here is derived from an EMBL/GenBank/DDBJ whole genome shotgun (WGS) entry which is preliminary data.</text>
</comment>
<dbReference type="Gene3D" id="3.40.50.10480">
    <property type="entry name" value="Probable brix-domain ribosomal biogenesis protein"/>
    <property type="match status" value="1"/>
</dbReference>
<feature type="compositionally biased region" description="Basic and acidic residues" evidence="1">
    <location>
        <begin position="685"/>
        <end position="694"/>
    </location>
</feature>
<feature type="region of interest" description="Disordered" evidence="1">
    <location>
        <begin position="385"/>
        <end position="405"/>
    </location>
</feature>
<feature type="compositionally biased region" description="Low complexity" evidence="1">
    <location>
        <begin position="385"/>
        <end position="400"/>
    </location>
</feature>
<dbReference type="GeneID" id="94193825"/>
<proteinExistence type="predicted"/>
<sequence length="733" mass="80873">MLRKTLRERREYLFAKAQEERQSTSLKRARQLKDALQNNKPIPTELRHLSGEVQGSLDLLDDHHREEHTHADDEYAFVGIKNPRVMVTTSRDPSSRLSQFAKEVRLLIPNAERMNRGSYILKDLVEFCKSKDVSDIVLLYEHRGEPNAMIVCHLPHGPTAYFQLSEVVLRHDLPEKPPTMSEAYPHLVFHNFSSQLGERVKNILRYMFPPANSEETRVLSFVNKRDFIHFRHHVWASNNREGDEKEVQLTEVGPRFVMRPFKIELGTVDMRDLEIDPRHAPHSRNRGAPPRLKHPKITAVPNTLARTQRRRERALPLQQPPQHRSVTVAAPRPSRALDLRADVLHGPAEPQLASHDQAAAGRAPRQPPPALVLQSRLSRTLAEGGVAARGGAAAGRAVGDAVRRRSRGRTVGVQLRHAEFNRGGALRGQTQRGAAAVTAHVHAPGTALRALVGVAVAGAVAQPLGQRDADAVQQAPAVDGDRLLGRRHGARPSLDAGGGRGGERGHVQRARQGARGHVDAVAVHQPPEGELGGPHARSRRRPQRRRGAVHGDQRAGGGLPALHRRRLLAAVVLDEVRLHVGAARLGPRKRRGLLAAGGRVVRFRRGRVALGSLRRNGLLPRRALLTVLDQGPQGVAARLAQLRQAGRQVDEVQRAGRRRVVVAREQDRQLLRPRQRRPPFPRQRGRPDGRDAGRVEAAGRSVGHREGGGGAGLHGGARTVDVFQLHVLLGGAE</sequence>
<dbReference type="PROSITE" id="PS50833">
    <property type="entry name" value="BRIX"/>
    <property type="match status" value="1"/>
</dbReference>
<dbReference type="SUPFAM" id="SSF52954">
    <property type="entry name" value="Class II aaRS ABD-related"/>
    <property type="match status" value="1"/>
</dbReference>
<dbReference type="GO" id="GO:0030515">
    <property type="term" value="F:snoRNA binding"/>
    <property type="evidence" value="ECO:0007669"/>
    <property type="project" value="TreeGrafter"/>
</dbReference>
<dbReference type="GO" id="GO:0042274">
    <property type="term" value="P:ribosomal small subunit biogenesis"/>
    <property type="evidence" value="ECO:0007669"/>
    <property type="project" value="UniProtKB-ARBA"/>
</dbReference>
<feature type="region of interest" description="Disordered" evidence="1">
    <location>
        <begin position="664"/>
        <end position="716"/>
    </location>
</feature>
<evidence type="ECO:0000259" key="2">
    <source>
        <dbReference type="PROSITE" id="PS50833"/>
    </source>
</evidence>
<gene>
    <name evidence="3" type="ORF">BcabD6B2_17790</name>
</gene>
<dbReference type="InterPro" id="IPR044281">
    <property type="entry name" value="IMP4/RPF1"/>
</dbReference>
<dbReference type="Proteomes" id="UP001497744">
    <property type="component" value="Unassembled WGS sequence"/>
</dbReference>
<dbReference type="EMBL" id="BPLF01000001">
    <property type="protein sequence ID" value="GIX62344.1"/>
    <property type="molecule type" value="Genomic_DNA"/>
</dbReference>
<dbReference type="GO" id="GO:0042134">
    <property type="term" value="F:rRNA primary transcript binding"/>
    <property type="evidence" value="ECO:0007669"/>
    <property type="project" value="InterPro"/>
</dbReference>
<dbReference type="GO" id="GO:0032040">
    <property type="term" value="C:small-subunit processome"/>
    <property type="evidence" value="ECO:0007669"/>
    <property type="project" value="TreeGrafter"/>
</dbReference>
<feature type="region of interest" description="Disordered" evidence="1">
    <location>
        <begin position="524"/>
        <end position="558"/>
    </location>
</feature>
<dbReference type="GO" id="GO:0006364">
    <property type="term" value="P:rRNA processing"/>
    <property type="evidence" value="ECO:0007669"/>
    <property type="project" value="InterPro"/>
</dbReference>
<evidence type="ECO:0000313" key="3">
    <source>
        <dbReference type="EMBL" id="GIX62344.1"/>
    </source>
</evidence>
<evidence type="ECO:0000256" key="1">
    <source>
        <dbReference type="SAM" id="MobiDB-lite"/>
    </source>
</evidence>
<dbReference type="FunFam" id="3.40.50.10480:FF:000001">
    <property type="entry name" value="IMP4, U3 small nucleolar ribonucleoprotein"/>
    <property type="match status" value="1"/>
</dbReference>
<feature type="region of interest" description="Disordered" evidence="1">
    <location>
        <begin position="483"/>
        <end position="506"/>
    </location>
</feature>
<dbReference type="RefSeq" id="XP_067714413.1">
    <property type="nucleotide sequence ID" value="XM_067858312.1"/>
</dbReference>
<reference evidence="3 4" key="1">
    <citation type="submission" date="2021-06" db="EMBL/GenBank/DDBJ databases">
        <title>Genome sequence of Babesia caballi.</title>
        <authorList>
            <person name="Yamagishi J."/>
            <person name="Kidaka T."/>
            <person name="Ochi A."/>
        </authorList>
    </citation>
    <scope>NUCLEOTIDE SEQUENCE [LARGE SCALE GENOMIC DNA]</scope>
    <source>
        <strain evidence="3">USDA-D6B2</strain>
    </source>
</reference>
<feature type="domain" description="Brix" evidence="2">
    <location>
        <begin position="83"/>
        <end position="269"/>
    </location>
</feature>
<dbReference type="GO" id="GO:0034457">
    <property type="term" value="C:Mpp10 complex"/>
    <property type="evidence" value="ECO:0007669"/>
    <property type="project" value="UniProtKB-ARBA"/>
</dbReference>
<name>A0AAV4LRC7_BABCB</name>
<feature type="compositionally biased region" description="Basic residues" evidence="1">
    <location>
        <begin position="280"/>
        <end position="296"/>
    </location>
</feature>
<accession>A0AAV4LRC7</accession>
<dbReference type="Pfam" id="PF04427">
    <property type="entry name" value="Brix"/>
    <property type="match status" value="1"/>
</dbReference>
<dbReference type="PANTHER" id="PTHR22734:SF2">
    <property type="entry name" value="U3 SMALL NUCLEOLAR RIBONUCLEOPROTEIN PROTEIN IMP4"/>
    <property type="match status" value="1"/>
</dbReference>
<dbReference type="AlphaFoldDB" id="A0AAV4LRC7"/>
<dbReference type="InterPro" id="IPR007109">
    <property type="entry name" value="Brix"/>
</dbReference>
<protein>
    <submittedName>
        <fullName evidence="3">Brix domain containing protein</fullName>
    </submittedName>
</protein>
<feature type="region of interest" description="Disordered" evidence="1">
    <location>
        <begin position="277"/>
        <end position="334"/>
    </location>
</feature>